<accession>A0A5E4G8F5</accession>
<keyword evidence="3" id="KW-0812">Transmembrane</keyword>
<feature type="transmembrane region" description="Helical" evidence="3">
    <location>
        <begin position="51"/>
        <end position="74"/>
    </location>
</feature>
<evidence type="ECO:0000313" key="6">
    <source>
        <dbReference type="Proteomes" id="UP000327085"/>
    </source>
</evidence>
<evidence type="ECO:0000259" key="4">
    <source>
        <dbReference type="Pfam" id="PF14541"/>
    </source>
</evidence>
<keyword evidence="1" id="KW-0645">Protease</keyword>
<dbReference type="GO" id="GO:0008233">
    <property type="term" value="F:peptidase activity"/>
    <property type="evidence" value="ECO:0007669"/>
    <property type="project" value="UniProtKB-KW"/>
</dbReference>
<dbReference type="GO" id="GO:0006508">
    <property type="term" value="P:proteolysis"/>
    <property type="evidence" value="ECO:0007669"/>
    <property type="project" value="UniProtKB-KW"/>
</dbReference>
<gene>
    <name evidence="5" type="ORF">ALMOND_2B010673</name>
</gene>
<keyword evidence="3" id="KW-1133">Transmembrane helix</keyword>
<evidence type="ECO:0000256" key="1">
    <source>
        <dbReference type="ARBA" id="ARBA00022670"/>
    </source>
</evidence>
<protein>
    <submittedName>
        <fullName evidence="5">PREDICTED: aspartic</fullName>
    </submittedName>
</protein>
<organism evidence="5 6">
    <name type="scientific">Prunus dulcis</name>
    <name type="common">Almond</name>
    <name type="synonym">Amygdalus dulcis</name>
    <dbReference type="NCBI Taxonomy" id="3755"/>
    <lineage>
        <taxon>Eukaryota</taxon>
        <taxon>Viridiplantae</taxon>
        <taxon>Streptophyta</taxon>
        <taxon>Embryophyta</taxon>
        <taxon>Tracheophyta</taxon>
        <taxon>Spermatophyta</taxon>
        <taxon>Magnoliopsida</taxon>
        <taxon>eudicotyledons</taxon>
        <taxon>Gunneridae</taxon>
        <taxon>Pentapetalae</taxon>
        <taxon>rosids</taxon>
        <taxon>fabids</taxon>
        <taxon>Rosales</taxon>
        <taxon>Rosaceae</taxon>
        <taxon>Amygdaloideae</taxon>
        <taxon>Amygdaleae</taxon>
        <taxon>Prunus</taxon>
    </lineage>
</organism>
<reference evidence="6" key="1">
    <citation type="journal article" date="2020" name="Plant J.">
        <title>Transposons played a major role in the diversification between the closely related almond and peach genomes: results from the almond genome sequence.</title>
        <authorList>
            <person name="Alioto T."/>
            <person name="Alexiou K.G."/>
            <person name="Bardil A."/>
            <person name="Barteri F."/>
            <person name="Castanera R."/>
            <person name="Cruz F."/>
            <person name="Dhingra A."/>
            <person name="Duval H."/>
            <person name="Fernandez I Marti A."/>
            <person name="Frias L."/>
            <person name="Galan B."/>
            <person name="Garcia J.L."/>
            <person name="Howad W."/>
            <person name="Gomez-Garrido J."/>
            <person name="Gut M."/>
            <person name="Julca I."/>
            <person name="Morata J."/>
            <person name="Puigdomenech P."/>
            <person name="Ribeca P."/>
            <person name="Rubio Cabetas M.J."/>
            <person name="Vlasova A."/>
            <person name="Wirthensohn M."/>
            <person name="Garcia-Mas J."/>
            <person name="Gabaldon T."/>
            <person name="Casacuberta J.M."/>
            <person name="Arus P."/>
        </authorList>
    </citation>
    <scope>NUCLEOTIDE SEQUENCE [LARGE SCALE GENOMIC DNA]</scope>
    <source>
        <strain evidence="6">cv. Texas</strain>
    </source>
</reference>
<evidence type="ECO:0000256" key="2">
    <source>
        <dbReference type="ARBA" id="ARBA00022801"/>
    </source>
</evidence>
<dbReference type="AlphaFoldDB" id="A0A5E4G8F5"/>
<dbReference type="InterPro" id="IPR021109">
    <property type="entry name" value="Peptidase_aspartic_dom_sf"/>
</dbReference>
<dbReference type="InterPro" id="IPR051708">
    <property type="entry name" value="Plant_Aspart_Prot_A1"/>
</dbReference>
<dbReference type="Gramene" id="VVA36067">
    <property type="protein sequence ID" value="VVA36067"/>
    <property type="gene ID" value="Prudul26B010673"/>
</dbReference>
<proteinExistence type="predicted"/>
<sequence length="242" mass="26823">MDILFERALALKACVLSREAMQTRAMWLAFLHLILSVSIAVQAPVGSLFKAWYLVAPLTAKRCPLLAIVIKYLVSWTKKNNGGQTMGATSSFIRFGADIEQRPDLSVTELKRNNNIVLYYINLIGISVNGYMLNIPEQEFEIKKDGSGGSIIDSGAAFSHIRRRAAHDSLLRALEAVFAGYGDTVKRVPSGDVPFELCYEVLKQEAFQGFPVITFHLQNNADIILDAESAFLIGKEDCFRSS</sequence>
<dbReference type="EMBL" id="CABIKO010000428">
    <property type="protein sequence ID" value="VVA36067.1"/>
    <property type="molecule type" value="Genomic_DNA"/>
</dbReference>
<evidence type="ECO:0000313" key="5">
    <source>
        <dbReference type="EMBL" id="VVA36067.1"/>
    </source>
</evidence>
<dbReference type="SUPFAM" id="SSF50630">
    <property type="entry name" value="Acid proteases"/>
    <property type="match status" value="1"/>
</dbReference>
<keyword evidence="3" id="KW-0472">Membrane</keyword>
<keyword evidence="2" id="KW-0378">Hydrolase</keyword>
<dbReference type="Gene3D" id="2.40.70.10">
    <property type="entry name" value="Acid Proteases"/>
    <property type="match status" value="1"/>
</dbReference>
<name>A0A5E4G8F5_PRUDU</name>
<dbReference type="GO" id="GO:0005576">
    <property type="term" value="C:extracellular region"/>
    <property type="evidence" value="ECO:0007669"/>
    <property type="project" value="TreeGrafter"/>
</dbReference>
<dbReference type="Pfam" id="PF14541">
    <property type="entry name" value="TAXi_C"/>
    <property type="match status" value="1"/>
</dbReference>
<dbReference type="PANTHER" id="PTHR47967:SF125">
    <property type="entry name" value="PEPTIDASE A1 DOMAIN-CONTAINING PROTEIN"/>
    <property type="match status" value="1"/>
</dbReference>
<feature type="transmembrane region" description="Helical" evidence="3">
    <location>
        <begin position="25"/>
        <end position="45"/>
    </location>
</feature>
<dbReference type="InParanoid" id="A0A5E4G8F5"/>
<dbReference type="PANTHER" id="PTHR47967">
    <property type="entry name" value="OS07G0603500 PROTEIN-RELATED"/>
    <property type="match status" value="1"/>
</dbReference>
<feature type="domain" description="Xylanase inhibitor C-terminal" evidence="4">
    <location>
        <begin position="119"/>
        <end position="231"/>
    </location>
</feature>
<evidence type="ECO:0000256" key="3">
    <source>
        <dbReference type="SAM" id="Phobius"/>
    </source>
</evidence>
<dbReference type="Proteomes" id="UP000327085">
    <property type="component" value="Chromosome 4"/>
</dbReference>
<dbReference type="InterPro" id="IPR032799">
    <property type="entry name" value="TAXi_C"/>
</dbReference>